<feature type="domain" description="Carrier" evidence="5">
    <location>
        <begin position="678"/>
        <end position="755"/>
    </location>
</feature>
<organism evidence="6 7">
    <name type="scientific">Schizophyllum amplum</name>
    <dbReference type="NCBI Taxonomy" id="97359"/>
    <lineage>
        <taxon>Eukaryota</taxon>
        <taxon>Fungi</taxon>
        <taxon>Dikarya</taxon>
        <taxon>Basidiomycota</taxon>
        <taxon>Agaricomycotina</taxon>
        <taxon>Agaricomycetes</taxon>
        <taxon>Agaricomycetidae</taxon>
        <taxon>Agaricales</taxon>
        <taxon>Schizophyllaceae</taxon>
        <taxon>Schizophyllum</taxon>
    </lineage>
</organism>
<evidence type="ECO:0000259" key="5">
    <source>
        <dbReference type="PROSITE" id="PS50075"/>
    </source>
</evidence>
<dbReference type="Gene3D" id="1.10.1200.10">
    <property type="entry name" value="ACP-like"/>
    <property type="match status" value="1"/>
</dbReference>
<accession>A0A550C1W0</accession>
<dbReference type="InterPro" id="IPR045851">
    <property type="entry name" value="AMP-bd_C_sf"/>
</dbReference>
<dbReference type="GO" id="GO:0006631">
    <property type="term" value="P:fatty acid metabolic process"/>
    <property type="evidence" value="ECO:0007669"/>
    <property type="project" value="TreeGrafter"/>
</dbReference>
<protein>
    <recommendedName>
        <fullName evidence="5">Carrier domain-containing protein</fullName>
    </recommendedName>
</protein>
<proteinExistence type="predicted"/>
<dbReference type="OrthoDB" id="3633556at2759"/>
<feature type="transmembrane region" description="Helical" evidence="4">
    <location>
        <begin position="850"/>
        <end position="873"/>
    </location>
</feature>
<feature type="transmembrane region" description="Helical" evidence="4">
    <location>
        <begin position="816"/>
        <end position="838"/>
    </location>
</feature>
<dbReference type="InterPro" id="IPR009081">
    <property type="entry name" value="PP-bd_ACP"/>
</dbReference>
<dbReference type="GO" id="GO:0031177">
    <property type="term" value="F:phosphopantetheine binding"/>
    <property type="evidence" value="ECO:0007669"/>
    <property type="project" value="InterPro"/>
</dbReference>
<dbReference type="InterPro" id="IPR000873">
    <property type="entry name" value="AMP-dep_synth/lig_dom"/>
</dbReference>
<dbReference type="SUPFAM" id="SSF56801">
    <property type="entry name" value="Acetyl-CoA synthetase-like"/>
    <property type="match status" value="1"/>
</dbReference>
<keyword evidence="4" id="KW-0812">Transmembrane</keyword>
<dbReference type="PANTHER" id="PTHR43201">
    <property type="entry name" value="ACYL-COA SYNTHETASE"/>
    <property type="match status" value="1"/>
</dbReference>
<feature type="transmembrane region" description="Helical" evidence="4">
    <location>
        <begin position="1355"/>
        <end position="1380"/>
    </location>
</feature>
<evidence type="ECO:0000256" key="2">
    <source>
        <dbReference type="ARBA" id="ARBA00022553"/>
    </source>
</evidence>
<feature type="compositionally biased region" description="Polar residues" evidence="3">
    <location>
        <begin position="1558"/>
        <end position="1571"/>
    </location>
</feature>
<dbReference type="GO" id="GO:0031956">
    <property type="term" value="F:medium-chain fatty acid-CoA ligase activity"/>
    <property type="evidence" value="ECO:0007669"/>
    <property type="project" value="TreeGrafter"/>
</dbReference>
<reference evidence="6 7" key="1">
    <citation type="journal article" date="2019" name="New Phytol.">
        <title>Comparative genomics reveals unique wood-decay strategies and fruiting body development in the Schizophyllaceae.</title>
        <authorList>
            <person name="Almasi E."/>
            <person name="Sahu N."/>
            <person name="Krizsan K."/>
            <person name="Balint B."/>
            <person name="Kovacs G.M."/>
            <person name="Kiss B."/>
            <person name="Cseklye J."/>
            <person name="Drula E."/>
            <person name="Henrissat B."/>
            <person name="Nagy I."/>
            <person name="Chovatia M."/>
            <person name="Adam C."/>
            <person name="LaButti K."/>
            <person name="Lipzen A."/>
            <person name="Riley R."/>
            <person name="Grigoriev I.V."/>
            <person name="Nagy L.G."/>
        </authorList>
    </citation>
    <scope>NUCLEOTIDE SEQUENCE [LARGE SCALE GENOMIC DNA]</scope>
    <source>
        <strain evidence="6 7">NL-1724</strain>
    </source>
</reference>
<dbReference type="Proteomes" id="UP000320762">
    <property type="component" value="Unassembled WGS sequence"/>
</dbReference>
<keyword evidence="7" id="KW-1185">Reference proteome</keyword>
<dbReference type="SUPFAM" id="SSF51161">
    <property type="entry name" value="Trimeric LpxA-like enzymes"/>
    <property type="match status" value="3"/>
</dbReference>
<dbReference type="SMART" id="SM00823">
    <property type="entry name" value="PKS_PP"/>
    <property type="match status" value="1"/>
</dbReference>
<dbReference type="InterPro" id="IPR042099">
    <property type="entry name" value="ANL_N_sf"/>
</dbReference>
<evidence type="ECO:0000256" key="4">
    <source>
        <dbReference type="SAM" id="Phobius"/>
    </source>
</evidence>
<evidence type="ECO:0000256" key="3">
    <source>
        <dbReference type="SAM" id="MobiDB-lite"/>
    </source>
</evidence>
<dbReference type="Gene3D" id="3.40.50.12780">
    <property type="entry name" value="N-terminal domain of ligase-like"/>
    <property type="match status" value="1"/>
</dbReference>
<evidence type="ECO:0000313" key="6">
    <source>
        <dbReference type="EMBL" id="TRM58785.1"/>
    </source>
</evidence>
<feature type="transmembrane region" description="Helical" evidence="4">
    <location>
        <begin position="1414"/>
        <end position="1436"/>
    </location>
</feature>
<evidence type="ECO:0000313" key="7">
    <source>
        <dbReference type="Proteomes" id="UP000320762"/>
    </source>
</evidence>
<dbReference type="Pfam" id="PF00550">
    <property type="entry name" value="PP-binding"/>
    <property type="match status" value="1"/>
</dbReference>
<keyword evidence="4" id="KW-1133">Transmembrane helix</keyword>
<keyword evidence="2" id="KW-0597">Phosphoprotein</keyword>
<feature type="region of interest" description="Disordered" evidence="3">
    <location>
        <begin position="1542"/>
        <end position="1571"/>
    </location>
</feature>
<comment type="caution">
    <text evidence="6">The sequence shown here is derived from an EMBL/GenBank/DDBJ whole genome shotgun (WGS) entry which is preliminary data.</text>
</comment>
<name>A0A550C1W0_9AGAR</name>
<dbReference type="InterPro" id="IPR036736">
    <property type="entry name" value="ACP-like_sf"/>
</dbReference>
<feature type="transmembrane region" description="Helical" evidence="4">
    <location>
        <begin position="1295"/>
        <end position="1320"/>
    </location>
</feature>
<dbReference type="PROSITE" id="PS50075">
    <property type="entry name" value="CARRIER"/>
    <property type="match status" value="1"/>
</dbReference>
<feature type="compositionally biased region" description="Polar residues" evidence="3">
    <location>
        <begin position="1593"/>
        <end position="1615"/>
    </location>
</feature>
<evidence type="ECO:0000256" key="1">
    <source>
        <dbReference type="ARBA" id="ARBA00022450"/>
    </source>
</evidence>
<sequence length="1615" mass="178729">MAIPLSFVHQGKQPAGAQSLGDALLESIQHAGSIHTLLDCLCSTHEPAIYSPDVSRQPLLHDTLRSFVASFALPHSPTRERLGPNDRVVIALPTGPENALALVALATYHTCAPVNASCTSQELFDDAQRLNARVIVTMPGFEQRLELWRCQQQLNCDVVLIHPRQDDPTGLFDMTLMDTANAIFPQPSRPHGLDDRSLVLHTSGTSGKKKVVPYTLRSLVVGTCAVVQSWALRRTDINMNMMPLFHVGGIVRNLLAPLLSGGSAIMCAGFDAIEFWRLAIELKATWYYAAPTIHHAILTSRPDHVDPARDTQIRMICNAAGGLLPSLAVELKRYFPVAVVLPSYGMTECMPISTPPVTYQLERPGCSGIACGPYLSIRDPSNLERGLPPQATGAVCVRGLPTFEGYEVDPNPSVPLDTSAFTSEGWFDSGDCGYMDEDGYLYITGRSKEIINKGGEVISPFEIEEAIMTAAKDSVKTTLAFAVEHDVLQEAIGVVIVSQPDTPRIGLSQLHNALKAHLHPSKWPFLIVYMNDLPKNNAGKPLRIKLAQRLGLGRLSDSVPFLRRHYEAEAPPSSAPLSQSIPLLVVTVDERDIYDALAHCRGVSEIAVRVRNEAAPDIFLNAGPGVTASDIKARLTPLLHGYALPDNVHIMEQPLPRHSRVSFDFDQMEAMIARRNESAMNQQELEIRDIIARLLEQDPGAITPDSDFFLLGGNSLLLGKLSYAIRKQTGVTVSISELFTNSTIRGIAIWWRRSSWGRRSMRRRTTALMWRRGVDVCESSTTLVQHIDGSGNVNESRSLGQNHPLSLFVQIIPLMFLYPLRSALTWSIMVIALSYLIVYAKDAYWERIPILLACIIVARLVVRILCPITAILFKWLAIGRYKPGTYKMWSIYHLRWWIVDHSLRAAGKGIFGMHPALEKLYYRLLGARIGSNVFIDGKARLAEFDLLNFQDDCKIDASLVRGFCVERDGYFRLGRIVIGKGAVLNTYTQVSPSTVIPDGTVLGPHASSHEAPSPDAYAGYNRSALEGPHVLLQLFIGWPIIGLVALFAHVPWFAMLYLMFEDTQIWRIGGNPLQAVIFWFAEPQRVMYHIFARVVRTVVTPVISLVLGIIVKRTLGLQRPCDAKRFTQYQRLRRWINMQLVSDRQIKRAAHVFGTHYEMVSVIMRCLGAKVGKRVYWPGSGVYCPDPELLDIGNDVVFGSRSEFFTTDQYGSGKITIEAGAMIADRVVLLPDTRIGRQAVMGSGALGKRGGHYEEGSTWMGNANGEAICFNKGKPTEGDTITPFGRAYYKRQASFFVFPYLMILGINVVTLAFSAAYWAMPAVAAAQILMFVNIHLDDYNLLHYFQHRWYDFGPIFGLNALVFVVSLCVLNIFAILWFITTKWLVIGRRREGKYDWDQSNYCQRWQLHLSLSRLMFMGYFGTLGPLNGSAYIVWVYRALGANIGKDCSIFAGGKTGLMTEPDLVTLGDNVSLDDCSVVAHINSRGRFSLNKLNIGQGCAMRAGSRLLSGASMEENSMLCEHTLLTSGEIAEAGGVYVGWPGKRRREERGRPRDAGASSAGQWSPTNTAVPLTPSTMPLLGSAYFPHSPPSMATRPSSFTITRPSSLATSSMALKP</sequence>
<dbReference type="InterPro" id="IPR020806">
    <property type="entry name" value="PKS_PP-bd"/>
</dbReference>
<dbReference type="STRING" id="97359.A0A550C1W0"/>
<keyword evidence="4" id="KW-0472">Membrane</keyword>
<feature type="transmembrane region" description="Helical" evidence="4">
    <location>
        <begin position="1035"/>
        <end position="1058"/>
    </location>
</feature>
<dbReference type="SUPFAM" id="SSF47336">
    <property type="entry name" value="ACP-like"/>
    <property type="match status" value="1"/>
</dbReference>
<feature type="compositionally biased region" description="Basic and acidic residues" evidence="3">
    <location>
        <begin position="1544"/>
        <end position="1553"/>
    </location>
</feature>
<dbReference type="InterPro" id="IPR011004">
    <property type="entry name" value="Trimer_LpxA-like_sf"/>
</dbReference>
<gene>
    <name evidence="6" type="ORF">BD626DRAFT_437806</name>
</gene>
<keyword evidence="1" id="KW-0596">Phosphopantetheine</keyword>
<dbReference type="Pfam" id="PF00501">
    <property type="entry name" value="AMP-binding"/>
    <property type="match status" value="1"/>
</dbReference>
<dbReference type="EMBL" id="VDMD01000033">
    <property type="protein sequence ID" value="TRM58785.1"/>
    <property type="molecule type" value="Genomic_DNA"/>
</dbReference>
<feature type="region of interest" description="Disordered" evidence="3">
    <location>
        <begin position="1590"/>
        <end position="1615"/>
    </location>
</feature>
<dbReference type="Gene3D" id="2.160.10.10">
    <property type="entry name" value="Hexapeptide repeat proteins"/>
    <property type="match status" value="2"/>
</dbReference>
<dbReference type="PANTHER" id="PTHR43201:SF10">
    <property type="entry name" value="CARRIER DOMAIN-CONTAINING PROTEIN"/>
    <property type="match status" value="1"/>
</dbReference>
<dbReference type="Gene3D" id="3.30.300.30">
    <property type="match status" value="1"/>
</dbReference>